<reference evidence="1 2" key="1">
    <citation type="submission" date="2016-01" db="EMBL/GenBank/DDBJ databases">
        <title>Complete Genome Sequence of Paenibacillus yonginensis DCY84, a novel Plant Growth-Promoting Bacteria with Elicitation of Induced Systemic Resistance.</title>
        <authorList>
            <person name="Kim Y.J."/>
            <person name="Yang D.C."/>
            <person name="Sukweenadhi J."/>
        </authorList>
    </citation>
    <scope>NUCLEOTIDE SEQUENCE [LARGE SCALE GENOMIC DNA]</scope>
    <source>
        <strain evidence="1 2">DCY84</strain>
    </source>
</reference>
<accession>A0A1B1MXG7</accession>
<keyword evidence="2" id="KW-1185">Reference proteome</keyword>
<dbReference type="Proteomes" id="UP000092573">
    <property type="component" value="Chromosome"/>
</dbReference>
<name>A0A1B1MXG7_9BACL</name>
<dbReference type="STRING" id="1462996.AWM70_04220"/>
<dbReference type="EMBL" id="CP014167">
    <property type="protein sequence ID" value="ANS73874.1"/>
    <property type="molecule type" value="Genomic_DNA"/>
</dbReference>
<evidence type="ECO:0008006" key="3">
    <source>
        <dbReference type="Google" id="ProtNLM"/>
    </source>
</evidence>
<evidence type="ECO:0000313" key="1">
    <source>
        <dbReference type="EMBL" id="ANS73874.1"/>
    </source>
</evidence>
<dbReference type="KEGG" id="pyg:AWM70_04220"/>
<dbReference type="OrthoDB" id="2486800at2"/>
<evidence type="ECO:0000313" key="2">
    <source>
        <dbReference type="Proteomes" id="UP000092573"/>
    </source>
</evidence>
<protein>
    <recommendedName>
        <fullName evidence="3">DUF11 domain-containing protein</fullName>
    </recommendedName>
</protein>
<sequence length="224" mass="24421">MDTNSLQVAFVQTPESPVLFEPADLNSGLVSATEEEDRYIIVLHAGDLWAPEEAVLQEGRFFRAAIAFDLTPNPGVISHSGENIPHIPANIEASADWTEARVNRMLPYPPALVFVPAFCTPPPPLVDIGMNPPDVFPGGEITMTITVQNVANIPIVKQLHVDLPAGFQFISRSLVVRNQPGEVDTISFRLAAPLVPVNTLRAIVRTDLGNVQVFADIPIEEEEE</sequence>
<organism evidence="1 2">
    <name type="scientific">Paenibacillus yonginensis</name>
    <dbReference type="NCBI Taxonomy" id="1462996"/>
    <lineage>
        <taxon>Bacteria</taxon>
        <taxon>Bacillati</taxon>
        <taxon>Bacillota</taxon>
        <taxon>Bacilli</taxon>
        <taxon>Bacillales</taxon>
        <taxon>Paenibacillaceae</taxon>
        <taxon>Paenibacillus</taxon>
    </lineage>
</organism>
<proteinExistence type="predicted"/>
<dbReference type="AlphaFoldDB" id="A0A1B1MXG7"/>
<gene>
    <name evidence="1" type="ORF">AWM70_04220</name>
</gene>